<keyword evidence="3" id="KW-1185">Reference proteome</keyword>
<proteinExistence type="predicted"/>
<reference evidence="2 3" key="1">
    <citation type="submission" date="2019-03" db="EMBL/GenBank/DDBJ databases">
        <title>Genomic Encyclopedia of Type Strains, Phase IV (KMG-IV): sequencing the most valuable type-strain genomes for metagenomic binning, comparative biology and taxonomic classification.</title>
        <authorList>
            <person name="Goeker M."/>
        </authorList>
    </citation>
    <scope>NUCLEOTIDE SEQUENCE [LARGE SCALE GENOMIC DNA]</scope>
    <source>
        <strain evidence="2 3">DSM 25287</strain>
    </source>
</reference>
<comment type="caution">
    <text evidence="2">The sequence shown here is derived from an EMBL/GenBank/DDBJ whole genome shotgun (WGS) entry which is preliminary data.</text>
</comment>
<feature type="chain" id="PRO_5020983232" evidence="1">
    <location>
        <begin position="26"/>
        <end position="41"/>
    </location>
</feature>
<feature type="signal peptide" evidence="1">
    <location>
        <begin position="1"/>
        <end position="25"/>
    </location>
</feature>
<organism evidence="2 3">
    <name type="scientific">Plasticicumulans lactativorans</name>
    <dbReference type="NCBI Taxonomy" id="1133106"/>
    <lineage>
        <taxon>Bacteria</taxon>
        <taxon>Pseudomonadati</taxon>
        <taxon>Pseudomonadota</taxon>
        <taxon>Gammaproteobacteria</taxon>
        <taxon>Candidatus Competibacteraceae</taxon>
        <taxon>Plasticicumulans</taxon>
    </lineage>
</organism>
<dbReference type="EMBL" id="SLWY01000008">
    <property type="protein sequence ID" value="TCO81416.1"/>
    <property type="molecule type" value="Genomic_DNA"/>
</dbReference>
<dbReference type="AlphaFoldDB" id="A0A4R2LAY3"/>
<evidence type="ECO:0000313" key="2">
    <source>
        <dbReference type="EMBL" id="TCO81416.1"/>
    </source>
</evidence>
<evidence type="ECO:0000256" key="1">
    <source>
        <dbReference type="SAM" id="SignalP"/>
    </source>
</evidence>
<keyword evidence="1" id="KW-0732">Signal</keyword>
<name>A0A4R2LAY3_9GAMM</name>
<evidence type="ECO:0000313" key="3">
    <source>
        <dbReference type="Proteomes" id="UP000295765"/>
    </source>
</evidence>
<accession>A0A4R2LAY3</accession>
<gene>
    <name evidence="2" type="ORF">EV699_10847</name>
</gene>
<protein>
    <submittedName>
        <fullName evidence="2">Uncharacterized protein</fullName>
    </submittedName>
</protein>
<dbReference type="RefSeq" id="WP_279389404.1">
    <property type="nucleotide sequence ID" value="NZ_SLWY01000008.1"/>
</dbReference>
<sequence length="41" mass="3978">MSHCLAGGRWPLFALALAVAAPAQALDDIVLGAGDGAGRSG</sequence>
<dbReference type="Proteomes" id="UP000295765">
    <property type="component" value="Unassembled WGS sequence"/>
</dbReference>